<dbReference type="InterPro" id="IPR002104">
    <property type="entry name" value="Integrase_catalytic"/>
</dbReference>
<dbReference type="PANTHER" id="PTHR30629">
    <property type="entry name" value="PROPHAGE INTEGRASE"/>
    <property type="match status" value="1"/>
</dbReference>
<dbReference type="PANTHER" id="PTHR30629:SF2">
    <property type="entry name" value="PROPHAGE INTEGRASE INTS-RELATED"/>
    <property type="match status" value="1"/>
</dbReference>
<keyword evidence="9" id="KW-1185">Reference proteome</keyword>
<dbReference type="InterPro" id="IPR011010">
    <property type="entry name" value="DNA_brk_join_enz"/>
</dbReference>
<proteinExistence type="inferred from homology"/>
<evidence type="ECO:0000256" key="5">
    <source>
        <dbReference type="PROSITE-ProRule" id="PRU01248"/>
    </source>
</evidence>
<dbReference type="STRING" id="576131.SAMN05444486_11113"/>
<name>A0A1H3NKR7_9RHOB</name>
<keyword evidence="4" id="KW-0233">DNA recombination</keyword>
<evidence type="ECO:0000256" key="3">
    <source>
        <dbReference type="ARBA" id="ARBA00023125"/>
    </source>
</evidence>
<dbReference type="CDD" id="cd00796">
    <property type="entry name" value="INT_Rci_Hp1_C"/>
    <property type="match status" value="1"/>
</dbReference>
<dbReference type="GO" id="GO:0015074">
    <property type="term" value="P:DNA integration"/>
    <property type="evidence" value="ECO:0007669"/>
    <property type="project" value="UniProtKB-KW"/>
</dbReference>
<dbReference type="InterPro" id="IPR050808">
    <property type="entry name" value="Phage_Integrase"/>
</dbReference>
<dbReference type="AlphaFoldDB" id="A0A1H3NKR7"/>
<dbReference type="InterPro" id="IPR025166">
    <property type="entry name" value="Integrase_DNA_bind_dom"/>
</dbReference>
<evidence type="ECO:0000259" key="6">
    <source>
        <dbReference type="PROSITE" id="PS51898"/>
    </source>
</evidence>
<keyword evidence="3 5" id="KW-0238">DNA-binding</keyword>
<dbReference type="Proteomes" id="UP000199026">
    <property type="component" value="Unassembled WGS sequence"/>
</dbReference>
<dbReference type="GO" id="GO:0006310">
    <property type="term" value="P:DNA recombination"/>
    <property type="evidence" value="ECO:0007669"/>
    <property type="project" value="UniProtKB-KW"/>
</dbReference>
<evidence type="ECO:0000256" key="2">
    <source>
        <dbReference type="ARBA" id="ARBA00022908"/>
    </source>
</evidence>
<sequence>MQVTLSDTILRNLIKNNDGNRVSLTDSKTKGLSVEVRRASATFYLRTAYQKRSKRITLGQFPALCVTDARKLCAEHKRQFVLQVHAGVLNTNVDMRFDVYYEQHYLPWCKSYRRTYSSHQSLYKNHLRDRFGSVVLSDLSSRHILGFVNHLMQKGYSKSFINKSVQHLRSALKRAEELCGADTHASLYKPFTLLRCNPPKERFLDTDEAKRLRDFVAANVGDAVCLLIGFLMYTGARRHEAFNAEWQHINLERRSWYVPLTKNGKPRYIVLNSRALTVIGHARALQNQLYTHKPQWLFANPQTHKPYRCIHHRWSRIREQLGLDGMRIHDLRHSYASTLVNNGATLYEVQKLLGHARSATTERYAHLANHRLQQAASLIDKAYE</sequence>
<organism evidence="8 9">
    <name type="scientific">Lentibacter algarum</name>
    <dbReference type="NCBI Taxonomy" id="576131"/>
    <lineage>
        <taxon>Bacteria</taxon>
        <taxon>Pseudomonadati</taxon>
        <taxon>Pseudomonadota</taxon>
        <taxon>Alphaproteobacteria</taxon>
        <taxon>Rhodobacterales</taxon>
        <taxon>Roseobacteraceae</taxon>
        <taxon>Lentibacter</taxon>
    </lineage>
</organism>
<dbReference type="Pfam" id="PF13356">
    <property type="entry name" value="Arm-DNA-bind_3"/>
    <property type="match status" value="1"/>
</dbReference>
<evidence type="ECO:0000313" key="9">
    <source>
        <dbReference type="Proteomes" id="UP000199026"/>
    </source>
</evidence>
<dbReference type="PROSITE" id="PS51900">
    <property type="entry name" value="CB"/>
    <property type="match status" value="1"/>
</dbReference>
<dbReference type="EMBL" id="FNPR01000011">
    <property type="protein sequence ID" value="SDY89408.1"/>
    <property type="molecule type" value="Genomic_DNA"/>
</dbReference>
<dbReference type="SUPFAM" id="SSF56349">
    <property type="entry name" value="DNA breaking-rejoining enzymes"/>
    <property type="match status" value="1"/>
</dbReference>
<dbReference type="InterPro" id="IPR038488">
    <property type="entry name" value="Integrase_DNA-bd_sf"/>
</dbReference>
<feature type="domain" description="Core-binding (CB)" evidence="7">
    <location>
        <begin position="92"/>
        <end position="176"/>
    </location>
</feature>
<evidence type="ECO:0000313" key="8">
    <source>
        <dbReference type="EMBL" id="SDY89408.1"/>
    </source>
</evidence>
<gene>
    <name evidence="8" type="ORF">SAMN05444486_11113</name>
</gene>
<keyword evidence="2" id="KW-0229">DNA integration</keyword>
<dbReference type="Gene3D" id="3.30.160.390">
    <property type="entry name" value="Integrase, DNA-binding domain"/>
    <property type="match status" value="1"/>
</dbReference>
<dbReference type="RefSeq" id="WP_089894674.1">
    <property type="nucleotide sequence ID" value="NZ_FNPR01000011.1"/>
</dbReference>
<dbReference type="Gene3D" id="1.10.443.10">
    <property type="entry name" value="Intergrase catalytic core"/>
    <property type="match status" value="1"/>
</dbReference>
<dbReference type="Gene3D" id="1.10.150.130">
    <property type="match status" value="1"/>
</dbReference>
<dbReference type="InterPro" id="IPR010998">
    <property type="entry name" value="Integrase_recombinase_N"/>
</dbReference>
<dbReference type="Pfam" id="PF00589">
    <property type="entry name" value="Phage_integrase"/>
    <property type="match status" value="1"/>
</dbReference>
<dbReference type="InterPro" id="IPR044068">
    <property type="entry name" value="CB"/>
</dbReference>
<accession>A0A1H3NKR7</accession>
<evidence type="ECO:0000259" key="7">
    <source>
        <dbReference type="PROSITE" id="PS51900"/>
    </source>
</evidence>
<protein>
    <submittedName>
        <fullName evidence="8">Site-specific recombinase XerD</fullName>
    </submittedName>
</protein>
<evidence type="ECO:0000256" key="4">
    <source>
        <dbReference type="ARBA" id="ARBA00023172"/>
    </source>
</evidence>
<dbReference type="InterPro" id="IPR013762">
    <property type="entry name" value="Integrase-like_cat_sf"/>
</dbReference>
<feature type="domain" description="Tyr recombinase" evidence="6">
    <location>
        <begin position="199"/>
        <end position="377"/>
    </location>
</feature>
<evidence type="ECO:0000256" key="1">
    <source>
        <dbReference type="ARBA" id="ARBA00008857"/>
    </source>
</evidence>
<dbReference type="GO" id="GO:0003677">
    <property type="term" value="F:DNA binding"/>
    <property type="evidence" value="ECO:0007669"/>
    <property type="project" value="UniProtKB-UniRule"/>
</dbReference>
<comment type="similarity">
    <text evidence="1">Belongs to the 'phage' integrase family.</text>
</comment>
<dbReference type="PROSITE" id="PS51898">
    <property type="entry name" value="TYR_RECOMBINASE"/>
    <property type="match status" value="1"/>
</dbReference>
<reference evidence="8 9" key="1">
    <citation type="submission" date="2016-10" db="EMBL/GenBank/DDBJ databases">
        <authorList>
            <person name="de Groot N.N."/>
        </authorList>
    </citation>
    <scope>NUCLEOTIDE SEQUENCE [LARGE SCALE GENOMIC DNA]</scope>
    <source>
        <strain evidence="8 9">DSM 24677</strain>
    </source>
</reference>
<dbReference type="OrthoDB" id="6388170at2"/>
<dbReference type="GeneID" id="78125976"/>